<reference evidence="3 4" key="1">
    <citation type="submission" date="2024-04" db="EMBL/GenBank/DDBJ databases">
        <title>A novel species isolated from cricket.</title>
        <authorList>
            <person name="Wang H.-C."/>
        </authorList>
    </citation>
    <scope>NUCLEOTIDE SEQUENCE [LARGE SCALE GENOMIC DNA]</scope>
    <source>
        <strain evidence="3 4">WL0021</strain>
    </source>
</reference>
<feature type="signal peptide" evidence="1">
    <location>
        <begin position="1"/>
        <end position="22"/>
    </location>
</feature>
<keyword evidence="4" id="KW-1185">Reference proteome</keyword>
<gene>
    <name evidence="3" type="ORF">WJT86_03945</name>
</gene>
<name>A0ABV0BHP3_9HYPH</name>
<dbReference type="InterPro" id="IPR038670">
    <property type="entry name" value="HslJ-like_sf"/>
</dbReference>
<evidence type="ECO:0000313" key="4">
    <source>
        <dbReference type="Proteomes" id="UP001418637"/>
    </source>
</evidence>
<comment type="caution">
    <text evidence="3">The sequence shown here is derived from an EMBL/GenBank/DDBJ whole genome shotgun (WGS) entry which is preliminary data.</text>
</comment>
<feature type="chain" id="PRO_5045885289" evidence="1">
    <location>
        <begin position="23"/>
        <end position="153"/>
    </location>
</feature>
<dbReference type="PANTHER" id="PTHR35535:SF1">
    <property type="entry name" value="HEAT SHOCK PROTEIN HSLJ"/>
    <property type="match status" value="1"/>
</dbReference>
<dbReference type="Proteomes" id="UP001418637">
    <property type="component" value="Unassembled WGS sequence"/>
</dbReference>
<dbReference type="Gene3D" id="2.40.128.270">
    <property type="match status" value="1"/>
</dbReference>
<dbReference type="Pfam" id="PF03724">
    <property type="entry name" value="META"/>
    <property type="match status" value="1"/>
</dbReference>
<dbReference type="PANTHER" id="PTHR35535">
    <property type="entry name" value="HEAT SHOCK PROTEIN HSLJ"/>
    <property type="match status" value="1"/>
</dbReference>
<dbReference type="EMBL" id="JBBYXI010000001">
    <property type="protein sequence ID" value="MEN3930212.1"/>
    <property type="molecule type" value="Genomic_DNA"/>
</dbReference>
<evidence type="ECO:0000313" key="3">
    <source>
        <dbReference type="EMBL" id="MEN3930212.1"/>
    </source>
</evidence>
<proteinExistence type="predicted"/>
<dbReference type="InterPro" id="IPR053147">
    <property type="entry name" value="Hsp_HslJ-like"/>
</dbReference>
<evidence type="ECO:0000259" key="2">
    <source>
        <dbReference type="Pfam" id="PF03724"/>
    </source>
</evidence>
<dbReference type="InterPro" id="IPR005184">
    <property type="entry name" value="DUF306_Meta_HslJ"/>
</dbReference>
<feature type="domain" description="DUF306" evidence="2">
    <location>
        <begin position="46"/>
        <end position="148"/>
    </location>
</feature>
<organism evidence="3 4">
    <name type="scientific">Hohaiivirga grylli</name>
    <dbReference type="NCBI Taxonomy" id="3133970"/>
    <lineage>
        <taxon>Bacteria</taxon>
        <taxon>Pseudomonadati</taxon>
        <taxon>Pseudomonadota</taxon>
        <taxon>Alphaproteobacteria</taxon>
        <taxon>Hyphomicrobiales</taxon>
        <taxon>Methylobacteriaceae</taxon>
        <taxon>Hohaiivirga</taxon>
    </lineage>
</organism>
<accession>A0ABV0BHP3</accession>
<sequence length="153" mass="16402">MKALRLAVLIAAATAISTSAFAQGANEGRRKVVPPTPKQQEKIFPTGTSWTAVSLSGRPIPSGVERPSFSLDSQFRARGFGGCNTYSATVYPLRNQTLAVGPIALTKRKCPGNLNAAEQNFLGALRSAQKWDIIGSTLIMKTGHGDLRFQRSL</sequence>
<evidence type="ECO:0000256" key="1">
    <source>
        <dbReference type="SAM" id="SignalP"/>
    </source>
</evidence>
<keyword evidence="1" id="KW-0732">Signal</keyword>
<protein>
    <submittedName>
        <fullName evidence="3">META domain-containing protein</fullName>
    </submittedName>
</protein>
<dbReference type="RefSeq" id="WP_346336175.1">
    <property type="nucleotide sequence ID" value="NZ_JBBYXI010000001.1"/>
</dbReference>